<dbReference type="InterPro" id="IPR016024">
    <property type="entry name" value="ARM-type_fold"/>
</dbReference>
<feature type="region of interest" description="Disordered" evidence="2">
    <location>
        <begin position="1204"/>
        <end position="1223"/>
    </location>
</feature>
<dbReference type="AlphaFoldDB" id="A0A158RE57"/>
<evidence type="ECO:0000256" key="2">
    <source>
        <dbReference type="SAM" id="MobiDB-lite"/>
    </source>
</evidence>
<dbReference type="PANTHER" id="PTHR12444:SF8">
    <property type="entry name" value="PROTEIN EFR3 HOMOLOG CMP44E"/>
    <property type="match status" value="1"/>
</dbReference>
<dbReference type="Pfam" id="PF21052">
    <property type="entry name" value="EFR3_ARM"/>
    <property type="match status" value="1"/>
</dbReference>
<name>A0A158RE57_HYDTA</name>
<evidence type="ECO:0000313" key="3">
    <source>
        <dbReference type="WBParaSite" id="TTAC_0000667601-mRNA-1"/>
    </source>
</evidence>
<reference evidence="3" key="1">
    <citation type="submission" date="2016-04" db="UniProtKB">
        <authorList>
            <consortium name="WormBaseParasite"/>
        </authorList>
    </citation>
    <scope>IDENTIFICATION</scope>
</reference>
<dbReference type="STRING" id="6205.A0A158RE57"/>
<dbReference type="InterPro" id="IPR051851">
    <property type="entry name" value="EFR3_Homologs"/>
</dbReference>
<organism evidence="3">
    <name type="scientific">Hydatigena taeniaeformis</name>
    <name type="common">Feline tapeworm</name>
    <name type="synonym">Taenia taeniaeformis</name>
    <dbReference type="NCBI Taxonomy" id="6205"/>
    <lineage>
        <taxon>Eukaryota</taxon>
        <taxon>Metazoa</taxon>
        <taxon>Spiralia</taxon>
        <taxon>Lophotrochozoa</taxon>
        <taxon>Platyhelminthes</taxon>
        <taxon>Cestoda</taxon>
        <taxon>Eucestoda</taxon>
        <taxon>Cyclophyllidea</taxon>
        <taxon>Taeniidae</taxon>
        <taxon>Hydatigera</taxon>
    </lineage>
</organism>
<dbReference type="SUPFAM" id="SSF48371">
    <property type="entry name" value="ARM repeat"/>
    <property type="match status" value="1"/>
</dbReference>
<sequence>LAVMSRRLDGRLLFGCGPCRPKWVKVVDNIYTGNHSVVCHFEVIMRIFKEGIDKLVCHCARKPDKLDNIAKYLHKKLLSDLHHRNYANVNITMEAISALVNTCYRLKLNLFDSSFLKMVLLLLEQDLPELQLLGTKSFLGFSQIEEDAPSYYREYDDLVDHFTRMAYSELPNEVERKKVRMAGIRGLQGVVRKTARGQLRMNALQSMEKIIPALLFNIHERPPSDDEADESEPGCQAVFVFKDVVCRASFTNLIPVVSAMITQVILAPLECLILLYSPHFDNHRLWTPSDFPLLVFGYLLDSIKNMQVAHNLVKELIKYLRKSDTRLTTLQRISVVMSNVRRRIMGAGQSNHKLHRPSLYSIRFNRIKSRRIFSHKTLLDIDGRAPGVVGVGDLASSNPPSSFESESASVSLSHSFTLAGSASSSPTPPIETLLMLLGESNPSLDKRGCKKGKPVLCGDEATDDRHHHPQPRKRAPLGFSIMPAGGVALTVYIKTALQRQDTEDWKIFGKKAERYLTGLERQYNCNIMLFDRQSWFRGVPIRKLRIVGNNCQDVLKCKGGLPAFISENLITSEDNYVIDKSVITLAKGAIGPDVFHNFKALLQILRSSIEKTSKGVGADEQRFHDAIMNTIAEFAKNLPDAQKIEILKFILNFDPLPSGRSNSKDYSKPMVKVLVKTMLTVATQYQTVAISNAIDSDFLRLLLHGVALDPDASIRVYVQKILHALIDRHNNASKLLRVRIYPAEEVTNVYTREKPSRQDILFMKKTGYLLTENIFHQMLDPSNKVDNLEHLMCTIGLVALEMGAEEAGFFRIDSPALATIYLPLLNSYLRPLLQLLSPPVSPPLSSGSRGIVPFSASGSAEGCGIKWGSSLAASMCYPCCACNCGVNYCPHFASKGVSTFARTSCKYPAQLVISKEMLFCRETIQSALHQAALDPSNLDIPYQPFDPLKALQSLRVAMLGSSAAMTAAGGVGTGSVTTPGGRTSGASEYGSTNRFSGWSTLPGSLNRGAGPGNAFRNGVQYGSKNAMPMGADSQSLSSLSMADSSQSVPNVGSRASDLEREEMISFKHAQKILYESPETRRRRKYAENMRLTSNYDALAEKGAMDFNELCALHKERAQTQRFNMVGVFSDLSNELNRRKLSQRRVSLNTGGLSFLRGNARTEKTDGMEMALRRSVVGSGGAAEENSGGEAIEWRVDREGAPVARVTQEAGKEDTPGQGVASSAIQSNWDSNFISLFVS</sequence>
<dbReference type="GO" id="GO:0005886">
    <property type="term" value="C:plasma membrane"/>
    <property type="evidence" value="ECO:0007669"/>
    <property type="project" value="TreeGrafter"/>
</dbReference>
<feature type="compositionally biased region" description="Low complexity" evidence="2">
    <location>
        <begin position="1181"/>
        <end position="1190"/>
    </location>
</feature>
<dbReference type="PANTHER" id="PTHR12444">
    <property type="entry name" value="PROTEIN EFR3 HOMOLOG CMP44E"/>
    <property type="match status" value="1"/>
</dbReference>
<comment type="similarity">
    <text evidence="1">Belongs to the EFR3 family.</text>
</comment>
<evidence type="ECO:0000256" key="1">
    <source>
        <dbReference type="ARBA" id="ARBA00010216"/>
    </source>
</evidence>
<accession>A0A158RE57</accession>
<proteinExistence type="inferred from homology"/>
<dbReference type="InterPro" id="IPR049152">
    <property type="entry name" value="EFR3-like_ARM"/>
</dbReference>
<feature type="region of interest" description="Disordered" evidence="2">
    <location>
        <begin position="1178"/>
        <end position="1197"/>
    </location>
</feature>
<feature type="region of interest" description="Disordered" evidence="2">
    <location>
        <begin position="458"/>
        <end position="477"/>
    </location>
</feature>
<dbReference type="GO" id="GO:0072659">
    <property type="term" value="P:protein localization to plasma membrane"/>
    <property type="evidence" value="ECO:0007669"/>
    <property type="project" value="TreeGrafter"/>
</dbReference>
<dbReference type="WBParaSite" id="TTAC_0000667601-mRNA-1">
    <property type="protein sequence ID" value="TTAC_0000667601-mRNA-1"/>
    <property type="gene ID" value="TTAC_0000667601"/>
</dbReference>
<protein>
    <submittedName>
        <fullName evidence="3">Ras-GAP domain-containing protein</fullName>
    </submittedName>
</protein>